<keyword evidence="5 6" id="KW-0408">Iron</keyword>
<dbReference type="GO" id="GO:0009055">
    <property type="term" value="F:electron transfer activity"/>
    <property type="evidence" value="ECO:0007669"/>
    <property type="project" value="InterPro"/>
</dbReference>
<dbReference type="PANTHER" id="PTHR40942:SF4">
    <property type="entry name" value="CYTOCHROME C5"/>
    <property type="match status" value="1"/>
</dbReference>
<dbReference type="PANTHER" id="PTHR40942">
    <property type="match status" value="1"/>
</dbReference>
<evidence type="ECO:0000259" key="7">
    <source>
        <dbReference type="PROSITE" id="PS51007"/>
    </source>
</evidence>
<dbReference type="GO" id="GO:0020037">
    <property type="term" value="F:heme binding"/>
    <property type="evidence" value="ECO:0007669"/>
    <property type="project" value="InterPro"/>
</dbReference>
<dbReference type="SUPFAM" id="SSF46626">
    <property type="entry name" value="Cytochrome c"/>
    <property type="match status" value="1"/>
</dbReference>
<dbReference type="Pfam" id="PF13442">
    <property type="entry name" value="Cytochrome_CBB3"/>
    <property type="match status" value="1"/>
</dbReference>
<dbReference type="PROSITE" id="PS51007">
    <property type="entry name" value="CYTC"/>
    <property type="match status" value="1"/>
</dbReference>
<proteinExistence type="predicted"/>
<protein>
    <submittedName>
        <fullName evidence="8">C-type cytochrome</fullName>
    </submittedName>
</protein>
<dbReference type="Proteomes" id="UP001364472">
    <property type="component" value="Unassembled WGS sequence"/>
</dbReference>
<evidence type="ECO:0000313" key="8">
    <source>
        <dbReference type="EMBL" id="MEJ1248303.1"/>
    </source>
</evidence>
<feature type="domain" description="Cytochrome c" evidence="7">
    <location>
        <begin position="74"/>
        <end position="157"/>
    </location>
</feature>
<evidence type="ECO:0000256" key="4">
    <source>
        <dbReference type="ARBA" id="ARBA00022982"/>
    </source>
</evidence>
<evidence type="ECO:0000256" key="3">
    <source>
        <dbReference type="ARBA" id="ARBA00022723"/>
    </source>
</evidence>
<comment type="caution">
    <text evidence="8">The sequence shown here is derived from an EMBL/GenBank/DDBJ whole genome shotgun (WGS) entry which is preliminary data.</text>
</comment>
<gene>
    <name evidence="8" type="ORF">WB794_01215</name>
</gene>
<dbReference type="RefSeq" id="WP_337334028.1">
    <property type="nucleotide sequence ID" value="NZ_JBBDHC010000001.1"/>
</dbReference>
<dbReference type="InterPro" id="IPR002323">
    <property type="entry name" value="Cyt_CIE"/>
</dbReference>
<sequence length="158" mass="16008">MVILFLIGLGLCLMTLGYFIGKTQPRDADPTAQARTLQRIKPVGAVYAGASGAAAAAAAAEQAKAAASATAAYDGTLDGAVIYDKLCSACHGTGAGGAPTLDHGHWDARIAQGIDTLIRHSIDGFTGSAGLMPARGGNPALSDAQAEAAVRWMIDNLK</sequence>
<organism evidence="8 9">
    <name type="scientific">Denitratimonas tolerans</name>
    <dbReference type="NCBI Taxonomy" id="1338420"/>
    <lineage>
        <taxon>Bacteria</taxon>
        <taxon>Pseudomonadati</taxon>
        <taxon>Pseudomonadota</taxon>
        <taxon>Gammaproteobacteria</taxon>
        <taxon>Lysobacterales</taxon>
        <taxon>Lysobacteraceae</taxon>
        <taxon>Denitratimonas</taxon>
    </lineage>
</organism>
<dbReference type="GO" id="GO:0005506">
    <property type="term" value="F:iron ion binding"/>
    <property type="evidence" value="ECO:0007669"/>
    <property type="project" value="InterPro"/>
</dbReference>
<dbReference type="EMBL" id="JBBDHC010000001">
    <property type="protein sequence ID" value="MEJ1248303.1"/>
    <property type="molecule type" value="Genomic_DNA"/>
</dbReference>
<dbReference type="Gene3D" id="1.10.760.10">
    <property type="entry name" value="Cytochrome c-like domain"/>
    <property type="match status" value="1"/>
</dbReference>
<evidence type="ECO:0000256" key="6">
    <source>
        <dbReference type="PROSITE-ProRule" id="PRU00433"/>
    </source>
</evidence>
<keyword evidence="3 6" id="KW-0479">Metal-binding</keyword>
<reference evidence="8 9" key="1">
    <citation type="journal article" date="2016" name="Antonie Van Leeuwenhoek">
        <title>Denitratimonas tolerans gen. nov., sp. nov., a denitrifying bacterium isolated from a bioreactor for tannery wastewater treatment.</title>
        <authorList>
            <person name="Han S.I."/>
            <person name="Kim J.O."/>
            <person name="Lee Y.R."/>
            <person name="Ekpeghere K.I."/>
            <person name="Koh S.C."/>
            <person name="Whang K.S."/>
        </authorList>
    </citation>
    <scope>NUCLEOTIDE SEQUENCE [LARGE SCALE GENOMIC DNA]</scope>
    <source>
        <strain evidence="8 9">KACC 17565</strain>
    </source>
</reference>
<keyword evidence="9" id="KW-1185">Reference proteome</keyword>
<evidence type="ECO:0000256" key="5">
    <source>
        <dbReference type="ARBA" id="ARBA00023004"/>
    </source>
</evidence>
<keyword evidence="4" id="KW-0249">Electron transport</keyword>
<evidence type="ECO:0000313" key="9">
    <source>
        <dbReference type="Proteomes" id="UP001364472"/>
    </source>
</evidence>
<dbReference type="PRINTS" id="PR00607">
    <property type="entry name" value="CYTCHROMECIE"/>
</dbReference>
<accession>A0AAW9QV33</accession>
<evidence type="ECO:0000256" key="1">
    <source>
        <dbReference type="ARBA" id="ARBA00022448"/>
    </source>
</evidence>
<name>A0AAW9QV33_9GAMM</name>
<dbReference type="AlphaFoldDB" id="A0AAW9QV33"/>
<dbReference type="InterPro" id="IPR036909">
    <property type="entry name" value="Cyt_c-like_dom_sf"/>
</dbReference>
<keyword evidence="1" id="KW-0813">Transport</keyword>
<dbReference type="InterPro" id="IPR009056">
    <property type="entry name" value="Cyt_c-like_dom"/>
</dbReference>
<evidence type="ECO:0000256" key="2">
    <source>
        <dbReference type="ARBA" id="ARBA00022617"/>
    </source>
</evidence>
<keyword evidence="2 6" id="KW-0349">Heme</keyword>